<proteinExistence type="predicted"/>
<evidence type="ECO:0000256" key="1">
    <source>
        <dbReference type="SAM" id="MobiDB-lite"/>
    </source>
</evidence>
<feature type="compositionally biased region" description="Basic residues" evidence="1">
    <location>
        <begin position="179"/>
        <end position="202"/>
    </location>
</feature>
<reference evidence="2 3" key="1">
    <citation type="journal article" date="2018" name="Mol. Ecol.">
        <title>The obligate alkalophilic soda-lake fungus Sodiomyces alkalinus has shifted to a protein diet.</title>
        <authorList>
            <person name="Grum-Grzhimaylo A.A."/>
            <person name="Falkoski D.L."/>
            <person name="van den Heuvel J."/>
            <person name="Valero-Jimenez C.A."/>
            <person name="Min B."/>
            <person name="Choi I.G."/>
            <person name="Lipzen A."/>
            <person name="Daum C.G."/>
            <person name="Aanen D.K."/>
            <person name="Tsang A."/>
            <person name="Henrissat B."/>
            <person name="Bilanenko E.N."/>
            <person name="de Vries R.P."/>
            <person name="van Kan J.A.L."/>
            <person name="Grigoriev I.V."/>
            <person name="Debets A.J.M."/>
        </authorList>
    </citation>
    <scope>NUCLEOTIDE SEQUENCE [LARGE SCALE GENOMIC DNA]</scope>
    <source>
        <strain evidence="2 3">F11</strain>
    </source>
</reference>
<name>A0A3N2Q2F5_SODAK</name>
<evidence type="ECO:0000313" key="3">
    <source>
        <dbReference type="Proteomes" id="UP000272025"/>
    </source>
</evidence>
<organism evidence="2 3">
    <name type="scientific">Sodiomyces alkalinus (strain CBS 110278 / VKM F-3762 / F11)</name>
    <name type="common">Alkaliphilic filamentous fungus</name>
    <dbReference type="NCBI Taxonomy" id="1314773"/>
    <lineage>
        <taxon>Eukaryota</taxon>
        <taxon>Fungi</taxon>
        <taxon>Dikarya</taxon>
        <taxon>Ascomycota</taxon>
        <taxon>Pezizomycotina</taxon>
        <taxon>Sordariomycetes</taxon>
        <taxon>Hypocreomycetidae</taxon>
        <taxon>Glomerellales</taxon>
        <taxon>Plectosphaerellaceae</taxon>
        <taxon>Sodiomyces</taxon>
    </lineage>
</organism>
<protein>
    <submittedName>
        <fullName evidence="2">Uncharacterized protein</fullName>
    </submittedName>
</protein>
<evidence type="ECO:0000313" key="2">
    <source>
        <dbReference type="EMBL" id="ROT40944.1"/>
    </source>
</evidence>
<sequence>MGKERLMGRLPGSAFVCWCHRGRFLIPPYKTHGCNVSTRRELQFKSRQIQYRRQHRAELAPTNKPKVKYCVQRKEKERKKNDGVAIATGAAGLDGTCSRFSGGLSRGRVRLALVRNIRFSVQAQLLGTRGRGVSVGRYGEARESGSSTSPRRDRDKPRSRLPRRAATLSPKRELPTHTHPLRSRHHKLPGRVRHQGLSRPARHSIILYPG</sequence>
<accession>A0A3N2Q2F5</accession>
<keyword evidence="3" id="KW-1185">Reference proteome</keyword>
<dbReference type="GeneID" id="39575002"/>
<dbReference type="EMBL" id="ML119052">
    <property type="protein sequence ID" value="ROT40944.1"/>
    <property type="molecule type" value="Genomic_DNA"/>
</dbReference>
<dbReference type="AlphaFoldDB" id="A0A3N2Q2F5"/>
<feature type="region of interest" description="Disordered" evidence="1">
    <location>
        <begin position="136"/>
        <end position="210"/>
    </location>
</feature>
<dbReference type="RefSeq" id="XP_028468750.1">
    <property type="nucleotide sequence ID" value="XM_028606524.1"/>
</dbReference>
<dbReference type="Proteomes" id="UP000272025">
    <property type="component" value="Unassembled WGS sequence"/>
</dbReference>
<gene>
    <name evidence="2" type="ORF">SODALDRAFT_108375</name>
</gene>